<gene>
    <name evidence="3" type="primary">stcE</name>
    <name evidence="3" type="ORF">C7M51_02599</name>
</gene>
<sequence>MSNIRKALLFPLLFMFSPLSYAVVAGGIVSIQHTWPANSTFNKLTFFQQVNNDGGKDSHYYWANQFFLKQGDGGYIGLQNRGNGVHAFNFSIWKAKGWKSNTCQYFDHEGSGVQCQVVVPWKTGHVYKIDVTKSGNLVTGMVTDMMDGTTTTVGVIEVPATFGKLYSSSGFVEEYSQGNGQLSSCYAMGAQSSVFMNPIGDDRTKAKQSSYTYGNCKDAYVVQAACNSEACINTVSHLDSMASPNVPKITIVNGSELKEKTISDALSKVNLAAIRSQDGIWSPRIYFPQPAALKWKSIFIDHRASYDSSIYVNGGITKVSKGQQLMYMSDGSRWKLIEQK</sequence>
<accession>A0A6P1Q2R8</accession>
<evidence type="ECO:0000313" key="4">
    <source>
        <dbReference type="Proteomes" id="UP000464053"/>
    </source>
</evidence>
<protein>
    <submittedName>
        <fullName evidence="3">Metalloprotease StcE</fullName>
        <ecNumber evidence="3">3.4.24.-</ecNumber>
    </submittedName>
</protein>
<dbReference type="InterPro" id="IPR048990">
    <property type="entry name" value="StcE_b-sandwich"/>
</dbReference>
<keyword evidence="3" id="KW-0378">Hydrolase</keyword>
<keyword evidence="4" id="KW-1185">Reference proteome</keyword>
<organism evidence="3 4">
    <name type="scientific">Mixta intestinalis</name>
    <dbReference type="NCBI Taxonomy" id="1615494"/>
    <lineage>
        <taxon>Bacteria</taxon>
        <taxon>Pseudomonadati</taxon>
        <taxon>Pseudomonadota</taxon>
        <taxon>Gammaproteobacteria</taxon>
        <taxon>Enterobacterales</taxon>
        <taxon>Erwiniaceae</taxon>
        <taxon>Mixta</taxon>
    </lineage>
</organism>
<proteinExistence type="predicted"/>
<dbReference type="GO" id="GO:0008237">
    <property type="term" value="F:metallopeptidase activity"/>
    <property type="evidence" value="ECO:0007669"/>
    <property type="project" value="UniProtKB-KW"/>
</dbReference>
<keyword evidence="1" id="KW-0732">Signal</keyword>
<dbReference type="EC" id="3.4.24.-" evidence="3"/>
<dbReference type="InterPro" id="IPR021862">
    <property type="entry name" value="DUF3472"/>
</dbReference>
<keyword evidence="3" id="KW-0645">Protease</keyword>
<dbReference type="KEGG" id="mint:C7M51_02599"/>
<dbReference type="GO" id="GO:0006508">
    <property type="term" value="P:proteolysis"/>
    <property type="evidence" value="ECO:0007669"/>
    <property type="project" value="UniProtKB-KW"/>
</dbReference>
<dbReference type="Pfam" id="PF20944">
    <property type="entry name" value="StcE_b-sandwich"/>
    <property type="match status" value="1"/>
</dbReference>
<keyword evidence="3" id="KW-0482">Metalloprotease</keyword>
<name>A0A6P1Q2R8_9GAMM</name>
<feature type="chain" id="PRO_5027046396" evidence="1">
    <location>
        <begin position="23"/>
        <end position="340"/>
    </location>
</feature>
<dbReference type="Pfam" id="PF11958">
    <property type="entry name" value="DUF3472"/>
    <property type="match status" value="1"/>
</dbReference>
<dbReference type="RefSeq" id="WP_208852098.1">
    <property type="nucleotide sequence ID" value="NZ_CP028271.1"/>
</dbReference>
<dbReference type="EMBL" id="CP028271">
    <property type="protein sequence ID" value="QHM72288.1"/>
    <property type="molecule type" value="Genomic_DNA"/>
</dbReference>
<dbReference type="Proteomes" id="UP000464053">
    <property type="component" value="Chromosome"/>
</dbReference>
<evidence type="ECO:0000259" key="2">
    <source>
        <dbReference type="Pfam" id="PF20944"/>
    </source>
</evidence>
<evidence type="ECO:0000256" key="1">
    <source>
        <dbReference type="SAM" id="SignalP"/>
    </source>
</evidence>
<evidence type="ECO:0000313" key="3">
    <source>
        <dbReference type="EMBL" id="QHM72288.1"/>
    </source>
</evidence>
<reference evidence="3 4" key="1">
    <citation type="submission" date="2018-03" db="EMBL/GenBank/DDBJ databases">
        <title>Pantoea intestinalis SRCM103226 isolated form the mealworm.</title>
        <authorList>
            <person name="Jeong D.-Y."/>
            <person name="Kim J.W."/>
        </authorList>
    </citation>
    <scope>NUCLEOTIDE SEQUENCE [LARGE SCALE GENOMIC DNA]</scope>
    <source>
        <strain evidence="3 4">SRCM103226</strain>
    </source>
</reference>
<feature type="domain" description="Metalloprotease StcE beta-sandwich" evidence="2">
    <location>
        <begin position="274"/>
        <end position="337"/>
    </location>
</feature>
<dbReference type="AlphaFoldDB" id="A0A6P1Q2R8"/>
<dbReference type="Gene3D" id="2.60.120.1230">
    <property type="match status" value="1"/>
</dbReference>
<feature type="signal peptide" evidence="1">
    <location>
        <begin position="1"/>
        <end position="22"/>
    </location>
</feature>